<reference evidence="2" key="1">
    <citation type="submission" date="2022-11" db="UniProtKB">
        <authorList>
            <consortium name="WormBaseParasite"/>
        </authorList>
    </citation>
    <scope>IDENTIFICATION</scope>
</reference>
<accession>A0AC34QWR3</accession>
<protein>
    <submittedName>
        <fullName evidence="2">Protein tyrosine phosphatase</fullName>
    </submittedName>
</protein>
<dbReference type="Proteomes" id="UP000887576">
    <property type="component" value="Unplaced"/>
</dbReference>
<proteinExistence type="predicted"/>
<name>A0AC34QWR3_9BILA</name>
<dbReference type="WBParaSite" id="JU765_v2.g20030.t1">
    <property type="protein sequence ID" value="JU765_v2.g20030.t1"/>
    <property type="gene ID" value="JU765_v2.g20030"/>
</dbReference>
<sequence length="369" mass="42437">MRKTSEQQALKRKTSRRKRRITTEETSIDEGEEKNEKNNKKQVLIATCEKFAKATVKKQISGLKEEFEALRTFQPSDSSTTFFQNNKNRNRYFDIPCLDKTRVVLKGSGSAENDYIHANHVTSELCRFRNKFICTQGPLDNTILDFWRMVVQENIRHIVMLCKLIELNKPKCAAYFPVNVGETKTFGNISITTIAEKTTSDNAKHFQTFEMLVSSGSTYEFKIQHYRCVDWPDFGVPESGLGVLRILREVRRDKNPAIIHCSAGVGRTGTLIAIECGVRTLLEKKDVKMPEIVKELRSQRAKSVQTEGQYIFIYRSLMEFVRSRKNMKEVEDFAKMYAEYFKESKLVTPQGHPSEKNHPSAESVNPPNP</sequence>
<organism evidence="1 2">
    <name type="scientific">Panagrolaimus sp. JU765</name>
    <dbReference type="NCBI Taxonomy" id="591449"/>
    <lineage>
        <taxon>Eukaryota</taxon>
        <taxon>Metazoa</taxon>
        <taxon>Ecdysozoa</taxon>
        <taxon>Nematoda</taxon>
        <taxon>Chromadorea</taxon>
        <taxon>Rhabditida</taxon>
        <taxon>Tylenchina</taxon>
        <taxon>Panagrolaimomorpha</taxon>
        <taxon>Panagrolaimoidea</taxon>
        <taxon>Panagrolaimidae</taxon>
        <taxon>Panagrolaimus</taxon>
    </lineage>
</organism>
<evidence type="ECO:0000313" key="1">
    <source>
        <dbReference type="Proteomes" id="UP000887576"/>
    </source>
</evidence>
<evidence type="ECO:0000313" key="2">
    <source>
        <dbReference type="WBParaSite" id="JU765_v2.g20030.t1"/>
    </source>
</evidence>